<comment type="subcellular location">
    <subcellularLocation>
        <location evidence="1">Membrane</location>
        <topology evidence="1">Single-pass type I membrane protein</topology>
    </subcellularLocation>
</comment>
<dbReference type="InterPro" id="IPR013210">
    <property type="entry name" value="LRR_N_plant-typ"/>
</dbReference>
<evidence type="ECO:0000256" key="10">
    <source>
        <dbReference type="ARBA" id="ARBA00023180"/>
    </source>
</evidence>
<dbReference type="FunFam" id="3.80.10.10:FF:001319">
    <property type="entry name" value="Leucine-rich repeat receptor-like protein kinase TDR"/>
    <property type="match status" value="1"/>
</dbReference>
<comment type="similarity">
    <text evidence="3">Belongs to the RLP family.</text>
</comment>
<dbReference type="PROSITE" id="PS00108">
    <property type="entry name" value="PROTEIN_KINASE_ST"/>
    <property type="match status" value="1"/>
</dbReference>
<dbReference type="SUPFAM" id="SSF52047">
    <property type="entry name" value="RNI-like"/>
    <property type="match status" value="1"/>
</dbReference>
<evidence type="ECO:0000256" key="2">
    <source>
        <dbReference type="ARBA" id="ARBA00008684"/>
    </source>
</evidence>
<dbReference type="FunFam" id="3.80.10.10:FF:001642">
    <property type="entry name" value="Leucine-rich repeat receptor-like protein kinase TDR"/>
    <property type="match status" value="1"/>
</dbReference>
<evidence type="ECO:0000313" key="15">
    <source>
        <dbReference type="Proteomes" id="UP001314170"/>
    </source>
</evidence>
<keyword evidence="6" id="KW-0732">Signal</keyword>
<organism evidence="14 15">
    <name type="scientific">Dovyalis caffra</name>
    <dbReference type="NCBI Taxonomy" id="77055"/>
    <lineage>
        <taxon>Eukaryota</taxon>
        <taxon>Viridiplantae</taxon>
        <taxon>Streptophyta</taxon>
        <taxon>Embryophyta</taxon>
        <taxon>Tracheophyta</taxon>
        <taxon>Spermatophyta</taxon>
        <taxon>Magnoliopsida</taxon>
        <taxon>eudicotyledons</taxon>
        <taxon>Gunneridae</taxon>
        <taxon>Pentapetalae</taxon>
        <taxon>rosids</taxon>
        <taxon>fabids</taxon>
        <taxon>Malpighiales</taxon>
        <taxon>Salicaceae</taxon>
        <taxon>Flacourtieae</taxon>
        <taxon>Dovyalis</taxon>
    </lineage>
</organism>
<feature type="transmembrane region" description="Helical" evidence="12">
    <location>
        <begin position="1099"/>
        <end position="1121"/>
    </location>
</feature>
<dbReference type="Gene3D" id="3.30.200.20">
    <property type="entry name" value="Phosphorylase Kinase, domain 1"/>
    <property type="match status" value="1"/>
</dbReference>
<dbReference type="SMART" id="SM00220">
    <property type="entry name" value="S_TKc"/>
    <property type="match status" value="1"/>
</dbReference>
<dbReference type="InterPro" id="IPR050647">
    <property type="entry name" value="Plant_LRR-RLKs"/>
</dbReference>
<dbReference type="InterPro" id="IPR008271">
    <property type="entry name" value="Ser/Thr_kinase_AS"/>
</dbReference>
<evidence type="ECO:0000256" key="3">
    <source>
        <dbReference type="ARBA" id="ARBA00009592"/>
    </source>
</evidence>
<dbReference type="InterPro" id="IPR001611">
    <property type="entry name" value="Leu-rich_rpt"/>
</dbReference>
<evidence type="ECO:0000313" key="14">
    <source>
        <dbReference type="EMBL" id="CAK7338285.1"/>
    </source>
</evidence>
<evidence type="ECO:0000256" key="7">
    <source>
        <dbReference type="ARBA" id="ARBA00022737"/>
    </source>
</evidence>
<accession>A0AAV1RPG1</accession>
<dbReference type="EMBL" id="CAWUPB010001111">
    <property type="protein sequence ID" value="CAK7338285.1"/>
    <property type="molecule type" value="Genomic_DNA"/>
</dbReference>
<keyword evidence="4" id="KW-0433">Leucine-rich repeat</keyword>
<keyword evidence="9 12" id="KW-0472">Membrane</keyword>
<dbReference type="Pfam" id="PF00560">
    <property type="entry name" value="LRR_1"/>
    <property type="match status" value="2"/>
</dbReference>
<keyword evidence="8 12" id="KW-1133">Transmembrane helix</keyword>
<evidence type="ECO:0000256" key="8">
    <source>
        <dbReference type="ARBA" id="ARBA00022989"/>
    </source>
</evidence>
<dbReference type="FunFam" id="1.10.510.10:FF:001306">
    <property type="entry name" value="Leucine-rich repeat receptor-like protein kinase TDR"/>
    <property type="match status" value="1"/>
</dbReference>
<dbReference type="GO" id="GO:0004672">
    <property type="term" value="F:protein kinase activity"/>
    <property type="evidence" value="ECO:0007669"/>
    <property type="project" value="InterPro"/>
</dbReference>
<dbReference type="Gene3D" id="1.10.510.10">
    <property type="entry name" value="Transferase(Phosphotransferase) domain 1"/>
    <property type="match status" value="1"/>
</dbReference>
<gene>
    <name evidence="14" type="ORF">DCAF_LOCUS13329</name>
</gene>
<dbReference type="InterPro" id="IPR003591">
    <property type="entry name" value="Leu-rich_rpt_typical-subtyp"/>
</dbReference>
<dbReference type="PROSITE" id="PS50011">
    <property type="entry name" value="PROTEIN_KINASE_DOM"/>
    <property type="match status" value="1"/>
</dbReference>
<evidence type="ECO:0000256" key="5">
    <source>
        <dbReference type="ARBA" id="ARBA00022692"/>
    </source>
</evidence>
<dbReference type="PANTHER" id="PTHR48056:SF25">
    <property type="entry name" value="PROTEIN KINASE DOMAIN-CONTAINING PROTEIN"/>
    <property type="match status" value="1"/>
</dbReference>
<feature type="region of interest" description="Disordered" evidence="11">
    <location>
        <begin position="189"/>
        <end position="257"/>
    </location>
</feature>
<dbReference type="FunFam" id="3.80.10.10:FF:000221">
    <property type="entry name" value="Leucine-rich repeat receptor-like protein kinase PXL1"/>
    <property type="match status" value="1"/>
</dbReference>
<feature type="compositionally biased region" description="Low complexity" evidence="11">
    <location>
        <begin position="189"/>
        <end position="198"/>
    </location>
</feature>
<dbReference type="FunFam" id="3.30.200.20:FF:001006">
    <property type="entry name" value="Leucine-rich repeat receptor-like protein kinase TDR"/>
    <property type="match status" value="1"/>
</dbReference>
<protein>
    <recommendedName>
        <fullName evidence="13">Protein kinase domain-containing protein</fullName>
    </recommendedName>
</protein>
<proteinExistence type="inferred from homology"/>
<comment type="similarity">
    <text evidence="2">Belongs to the protein kinase superfamily. Ser/Thr protein kinase family.</text>
</comment>
<dbReference type="GO" id="GO:0005524">
    <property type="term" value="F:ATP binding"/>
    <property type="evidence" value="ECO:0007669"/>
    <property type="project" value="InterPro"/>
</dbReference>
<evidence type="ECO:0000256" key="12">
    <source>
        <dbReference type="SAM" id="Phobius"/>
    </source>
</evidence>
<dbReference type="GO" id="GO:0033612">
    <property type="term" value="F:receptor serine/threonine kinase binding"/>
    <property type="evidence" value="ECO:0007669"/>
    <property type="project" value="TreeGrafter"/>
</dbReference>
<feature type="compositionally biased region" description="Basic and acidic residues" evidence="11">
    <location>
        <begin position="1393"/>
        <end position="1404"/>
    </location>
</feature>
<dbReference type="InterPro" id="IPR009769">
    <property type="entry name" value="EDR2_C"/>
</dbReference>
<dbReference type="GO" id="GO:0016020">
    <property type="term" value="C:membrane"/>
    <property type="evidence" value="ECO:0007669"/>
    <property type="project" value="UniProtKB-SubCell"/>
</dbReference>
<feature type="domain" description="Protein kinase" evidence="13">
    <location>
        <begin position="1140"/>
        <end position="1415"/>
    </location>
</feature>
<name>A0AAV1RPG1_9ROSI</name>
<dbReference type="Pfam" id="PF08263">
    <property type="entry name" value="LRRNT_2"/>
    <property type="match status" value="1"/>
</dbReference>
<dbReference type="Pfam" id="PF13855">
    <property type="entry name" value="LRR_8"/>
    <property type="match status" value="1"/>
</dbReference>
<dbReference type="Gene3D" id="3.30.530.20">
    <property type="match status" value="1"/>
</dbReference>
<keyword evidence="15" id="KW-1185">Reference proteome</keyword>
<evidence type="ECO:0000256" key="11">
    <source>
        <dbReference type="SAM" id="MobiDB-lite"/>
    </source>
</evidence>
<evidence type="ECO:0000256" key="6">
    <source>
        <dbReference type="ARBA" id="ARBA00022729"/>
    </source>
</evidence>
<dbReference type="SMART" id="SM00369">
    <property type="entry name" value="LRR_TYP"/>
    <property type="match status" value="5"/>
</dbReference>
<dbReference type="Pfam" id="PF07059">
    <property type="entry name" value="EDR2_C"/>
    <property type="match status" value="1"/>
</dbReference>
<dbReference type="InterPro" id="IPR023393">
    <property type="entry name" value="START-like_dom_sf"/>
</dbReference>
<keyword evidence="10" id="KW-0325">Glycoprotein</keyword>
<evidence type="ECO:0000256" key="4">
    <source>
        <dbReference type="ARBA" id="ARBA00022614"/>
    </source>
</evidence>
<dbReference type="SUPFAM" id="SSF56112">
    <property type="entry name" value="Protein kinase-like (PK-like)"/>
    <property type="match status" value="1"/>
</dbReference>
<dbReference type="SUPFAM" id="SSF52058">
    <property type="entry name" value="L domain-like"/>
    <property type="match status" value="1"/>
</dbReference>
<evidence type="ECO:0000256" key="9">
    <source>
        <dbReference type="ARBA" id="ARBA00023136"/>
    </source>
</evidence>
<keyword evidence="5 12" id="KW-0812">Transmembrane</keyword>
<dbReference type="InterPro" id="IPR011009">
    <property type="entry name" value="Kinase-like_dom_sf"/>
</dbReference>
<reference evidence="14 15" key="1">
    <citation type="submission" date="2024-01" db="EMBL/GenBank/DDBJ databases">
        <authorList>
            <person name="Waweru B."/>
        </authorList>
    </citation>
    <scope>NUCLEOTIDE SEQUENCE [LARGE SCALE GENOMIC DNA]</scope>
</reference>
<keyword evidence="7" id="KW-0677">Repeat</keyword>
<comment type="caution">
    <text evidence="14">The sequence shown here is derived from an EMBL/GenBank/DDBJ whole genome shotgun (WGS) entry which is preliminary data.</text>
</comment>
<dbReference type="Gene3D" id="3.80.10.10">
    <property type="entry name" value="Ribonuclease Inhibitor"/>
    <property type="match status" value="4"/>
</dbReference>
<evidence type="ECO:0000256" key="1">
    <source>
        <dbReference type="ARBA" id="ARBA00004479"/>
    </source>
</evidence>
<feature type="compositionally biased region" description="Low complexity" evidence="11">
    <location>
        <begin position="229"/>
        <end position="239"/>
    </location>
</feature>
<sequence length="1415" mass="154898">MAHIVASITVFVNAPPLYLPRRYAIANARIAPMPCSFAARMAANRFVRDRYARAKRQEIACATAGEAKMWMEAFEHGKQQVRGSPETLLRQSSNLASRVRPDGHFEGDNGKGVLVKAVSVIEASADAVFEVVLNLDPHQRYEWDTLTGDLELLDSYDGHYDVVYGTCDSKYLSREYEDSEVQDEFYDAMAAGSSSSSSEESDDDHEEAKKSQYCSISNADPDASKDLDSSIAPISIDPSQFHGSLNKGKDENDSDCWTSPSGTGFMIRGKTYLKDSTKVMGGDPLLKLIAVDWFKVDKAIDGISLHPRCLVQGYWMVKRAVGTKACLLGKAVTCKYLRQDNFLEIDVDIGSSSVARGVIGLVLGYVTSLVVDLAILIEAKEEAELPEYILGTVRLNRLRLESAVHLEHQIKHELLPTLLTAYNGNPIHSKGVKISFPKKLCSSQPPRPHGRIISSRGPREGSQEAGPSRDVIMAYDLAVVLATDPYSEALLSLKSELVDDDNSLDDWLVPPGGNTEEKVQACSWSGVKCNQNSTVVIALDLSMKNLRGELSGKQFSVFTELVDLNFSYNSFSGKLPLGIFNITNLKIFDISRNNFSAQFPDGISDLRNLVVLDAFSNSFSGPLPVEVSQLEFLEVLNLAGSYFDGPIPSEYGSFKSLEFIHLAGNFLSGSIPPELGQLKTVTHMEIGYNSYEGSIPWQLGNMSELQYLDIAGANLSGPIPKQLSNLTKLESLFLFRNRLTGWVPWEFSQIVPLASLDLSDNQLSGPIPESFAALKNLKLLSLMYNEMNGTVPPGIGRLPSLETLLIWNNFFSGSLPQDLGRNLKLKWVDVSTNNFIGSIPPDICAGGLAKLILFSNKFTGSLSPSISNCSSLVRLRIEDNSFSGEIPLKFSHLPDIAYVDLSRNKFTGGIPIDISQASNLQYFNISNNPGLGGTIPAKTWSLPLLQNFSASACNISGNLPPFHSCKSVSVIELDMNNLAGSVPESVSDCQALGKMDLADNKFTGHIPEDLASVPALSVLDLSRNNFSGSIPAKFGASSSLVLLNVSFNDISGSIPSNNVFRLMGSSAYEGNPKLCGAPLKPCSASIAIFGSKGTRKLTWVLLLCAVLVVLCVASVLGIFYIRRGSKGQWKMVSFSGLPRFTANDILRSFSSTESLEAVQPESSSVCKVVLPTGITVSVKKIELEAKRMKKATEFMTQLGVARHKNLIRLLGYCYNKQQAYVMYDYLPNGNLAEKISLKKDWVAKYKLVIGIARGLRFLHHDCYPAIPHGDLKLSNILFDENMEPHLAEFGFKYLIEMTKGSSPATISMRETGNSQTQQCHKRGALHGHIQIWGDRSGTSDQWQIGKCRGSIQSTPKEVLLREICSSNQTGSADAMQEEIKLVLEVALLCTRSRPSDRPSMEDSLKLLSGVNSQTK</sequence>
<dbReference type="InterPro" id="IPR032675">
    <property type="entry name" value="LRR_dom_sf"/>
</dbReference>
<dbReference type="Pfam" id="PF00069">
    <property type="entry name" value="Pkinase"/>
    <property type="match status" value="1"/>
</dbReference>
<feature type="region of interest" description="Disordered" evidence="11">
    <location>
        <begin position="1393"/>
        <end position="1415"/>
    </location>
</feature>
<dbReference type="FunFam" id="3.80.10.10:FF:000275">
    <property type="entry name" value="Leucine-rich repeat receptor-like protein kinase"/>
    <property type="match status" value="1"/>
</dbReference>
<dbReference type="SUPFAM" id="SSF55961">
    <property type="entry name" value="Bet v1-like"/>
    <property type="match status" value="1"/>
</dbReference>
<dbReference type="PANTHER" id="PTHR48056">
    <property type="entry name" value="LRR RECEPTOR-LIKE SERINE/THREONINE-PROTEIN KINASE-RELATED"/>
    <property type="match status" value="1"/>
</dbReference>
<feature type="region of interest" description="Disordered" evidence="11">
    <location>
        <begin position="441"/>
        <end position="466"/>
    </location>
</feature>
<dbReference type="InterPro" id="IPR000719">
    <property type="entry name" value="Prot_kinase_dom"/>
</dbReference>
<evidence type="ECO:0000259" key="13">
    <source>
        <dbReference type="PROSITE" id="PS50011"/>
    </source>
</evidence>
<dbReference type="Proteomes" id="UP001314170">
    <property type="component" value="Unassembled WGS sequence"/>
</dbReference>